<organism evidence="4 7">
    <name type="scientific">Puccinia coronata f. sp. avenae</name>
    <dbReference type="NCBI Taxonomy" id="200324"/>
    <lineage>
        <taxon>Eukaryota</taxon>
        <taxon>Fungi</taxon>
        <taxon>Dikarya</taxon>
        <taxon>Basidiomycota</taxon>
        <taxon>Pucciniomycotina</taxon>
        <taxon>Pucciniomycetes</taxon>
        <taxon>Pucciniales</taxon>
        <taxon>Pucciniaceae</taxon>
        <taxon>Puccinia</taxon>
    </lineage>
</organism>
<feature type="region of interest" description="Disordered" evidence="2">
    <location>
        <begin position="129"/>
        <end position="259"/>
    </location>
</feature>
<feature type="compositionally biased region" description="Low complexity" evidence="2">
    <location>
        <begin position="36"/>
        <end position="49"/>
    </location>
</feature>
<dbReference type="Proteomes" id="UP000235392">
    <property type="component" value="Unassembled WGS sequence"/>
</dbReference>
<feature type="region of interest" description="Disordered" evidence="2">
    <location>
        <begin position="293"/>
        <end position="344"/>
    </location>
</feature>
<dbReference type="EMBL" id="PGCJ01000044">
    <property type="protein sequence ID" value="PLW54563.1"/>
    <property type="molecule type" value="Genomic_DNA"/>
</dbReference>
<feature type="compositionally biased region" description="Polar residues" evidence="2">
    <location>
        <begin position="223"/>
        <end position="239"/>
    </location>
</feature>
<evidence type="ECO:0000259" key="3">
    <source>
        <dbReference type="PROSITE" id="PS50238"/>
    </source>
</evidence>
<feature type="compositionally biased region" description="Polar residues" evidence="2">
    <location>
        <begin position="710"/>
        <end position="729"/>
    </location>
</feature>
<name>A0A2N5TFF1_9BASI</name>
<dbReference type="GO" id="GO:0005737">
    <property type="term" value="C:cytoplasm"/>
    <property type="evidence" value="ECO:0007669"/>
    <property type="project" value="TreeGrafter"/>
</dbReference>
<feature type="compositionally biased region" description="Low complexity" evidence="2">
    <location>
        <begin position="144"/>
        <end position="162"/>
    </location>
</feature>
<feature type="region of interest" description="Disordered" evidence="2">
    <location>
        <begin position="598"/>
        <end position="809"/>
    </location>
</feature>
<dbReference type="STRING" id="200324.A0A2N5TFF1"/>
<feature type="region of interest" description="Disordered" evidence="2">
    <location>
        <begin position="360"/>
        <end position="382"/>
    </location>
</feature>
<dbReference type="AlphaFoldDB" id="A0A2N5TFF1"/>
<reference evidence="6 7" key="1">
    <citation type="submission" date="2017-11" db="EMBL/GenBank/DDBJ databases">
        <title>De novo assembly and phasing of dikaryotic genomes from two isolates of Puccinia coronata f. sp. avenae, the causal agent of oat crown rust.</title>
        <authorList>
            <person name="Miller M.E."/>
            <person name="Zhang Y."/>
            <person name="Omidvar V."/>
            <person name="Sperschneider J."/>
            <person name="Schwessinger B."/>
            <person name="Raley C."/>
            <person name="Palmer J.M."/>
            <person name="Garnica D."/>
            <person name="Upadhyaya N."/>
            <person name="Rathjen J."/>
            <person name="Taylor J.M."/>
            <person name="Park R.F."/>
            <person name="Dodds P.N."/>
            <person name="Hirsch C.D."/>
            <person name="Kianian S.F."/>
            <person name="Figueroa M."/>
        </authorList>
    </citation>
    <scope>NUCLEOTIDE SEQUENCE [LARGE SCALE GENOMIC DNA]</scope>
    <source>
        <strain evidence="5">12NC29</strain>
        <strain evidence="4">12SD80</strain>
    </source>
</reference>
<feature type="compositionally biased region" description="Polar residues" evidence="2">
    <location>
        <begin position="194"/>
        <end position="209"/>
    </location>
</feature>
<keyword evidence="1" id="KW-0343">GTPase activation</keyword>
<dbReference type="InterPro" id="IPR000198">
    <property type="entry name" value="RhoGAP_dom"/>
</dbReference>
<dbReference type="Proteomes" id="UP000235388">
    <property type="component" value="Unassembled WGS sequence"/>
</dbReference>
<feature type="compositionally biased region" description="Basic residues" evidence="2">
    <location>
        <begin position="50"/>
        <end position="59"/>
    </location>
</feature>
<feature type="compositionally biased region" description="Low complexity" evidence="2">
    <location>
        <begin position="678"/>
        <end position="707"/>
    </location>
</feature>
<gene>
    <name evidence="5" type="ORF">PCANC_04194</name>
    <name evidence="4" type="ORF">PCASD_09683</name>
</gene>
<dbReference type="Pfam" id="PF00620">
    <property type="entry name" value="RhoGAP"/>
    <property type="match status" value="1"/>
</dbReference>
<evidence type="ECO:0000313" key="6">
    <source>
        <dbReference type="Proteomes" id="UP000235388"/>
    </source>
</evidence>
<dbReference type="PANTHER" id="PTHR23176:SF134">
    <property type="entry name" value="RHO-TYPE GTPASE-ACTIVATING PROTEIN"/>
    <property type="match status" value="1"/>
</dbReference>
<feature type="domain" description="Rho-GAP" evidence="3">
    <location>
        <begin position="392"/>
        <end position="586"/>
    </location>
</feature>
<feature type="compositionally biased region" description="Basic residues" evidence="2">
    <location>
        <begin position="163"/>
        <end position="172"/>
    </location>
</feature>
<dbReference type="PROSITE" id="PS50238">
    <property type="entry name" value="RHOGAP"/>
    <property type="match status" value="1"/>
</dbReference>
<comment type="caution">
    <text evidence="4">The sequence shown here is derived from an EMBL/GenBank/DDBJ whole genome shotgun (WGS) entry which is preliminary data.</text>
</comment>
<dbReference type="InterPro" id="IPR050729">
    <property type="entry name" value="Rho-GAP"/>
</dbReference>
<proteinExistence type="predicted"/>
<feature type="compositionally biased region" description="Polar residues" evidence="2">
    <location>
        <begin position="619"/>
        <end position="635"/>
    </location>
</feature>
<dbReference type="PANTHER" id="PTHR23176">
    <property type="entry name" value="RHO/RAC/CDC GTPASE-ACTIVATING PROTEIN"/>
    <property type="match status" value="1"/>
</dbReference>
<feature type="compositionally biased region" description="Low complexity" evidence="2">
    <location>
        <begin position="174"/>
        <end position="185"/>
    </location>
</feature>
<feature type="compositionally biased region" description="Polar residues" evidence="2">
    <location>
        <begin position="648"/>
        <end position="669"/>
    </location>
</feature>
<protein>
    <recommendedName>
        <fullName evidence="3">Rho-GAP domain-containing protein</fullName>
    </recommendedName>
</protein>
<dbReference type="InterPro" id="IPR008936">
    <property type="entry name" value="Rho_GTPase_activation_prot"/>
</dbReference>
<feature type="compositionally biased region" description="Low complexity" evidence="2">
    <location>
        <begin position="730"/>
        <end position="756"/>
    </location>
</feature>
<dbReference type="SMART" id="SM00324">
    <property type="entry name" value="RhoGAP"/>
    <property type="match status" value="1"/>
</dbReference>
<feature type="compositionally biased region" description="Low complexity" evidence="2">
    <location>
        <begin position="240"/>
        <end position="257"/>
    </location>
</feature>
<feature type="compositionally biased region" description="Low complexity" evidence="2">
    <location>
        <begin position="765"/>
        <end position="796"/>
    </location>
</feature>
<sequence>MLKFRFPTTKRNTQQQQQQQQQQEQEQPAEIVEQDQQQTTPSPSPSNSSNHHHHHHHHQQQNTQQLIVNHPQLIQSTDSIEHTDQSEDHSLPINLHNNKITTTQTTHVSRKIRRKSYGGLRAMLGINKQEDHHSHSPPPPLPLAPSSACSTNFQHQQIIQQQHHLHRHHKHNPSLDASSSTSSLSNIAPMPSSPVANNLDQPRQTTSSLRPFPFLGGIRRKSANATNIKSPHPLTTHQTNDPTPNSYPSPSNSQSPSVLTIVNNNHHHHHQKSKNPKIKASDYCTRIYANGSTKKAQSVDDLSQFGLLPKPRIQPRRSEELGEHRQGGPNHGSSSVSADEADRADPRDLHNRLDQIGEMAGSLAAINRTPTTEDRLPPRLSNPKGMRTVYGVPIEDLYWRDGDSFPLLVDVLVDLIEEKGLDQQGIYRVPGEKRVIENLQASIDEKGVRGVDIWRDSYKDVHNLSGALKLFLREIPGGVIPFDRYDRFLAVNAVADDSERTSQLQSHVKDLPLPNKILLLKLIKHFERVVAHAEANSMLAHNVAIVFAPSLFRNGSEHSNPLLSMQNIGKASAIVRHIVLNAAQIFEETSEELMKQAAMETVRAQKDKKQQQGQKRRSINMNLNHYPSLSPQFNKHQPLKSTKEDGPTPTSKRASVSSVLTNTTATTMTDELRKSRRGSAAAATTTTTNSSSTTSKKKSGNTGSSKRNTARLNSALSASTKPSKPSNRHSLTGSILSSSSNKSSRSNKPSNSNTTSAHSSLADATLILPSSAPSPISPSDTTSPLSSSSTTPHPTLGFGNLTVKKKNTK</sequence>
<evidence type="ECO:0000256" key="2">
    <source>
        <dbReference type="SAM" id="MobiDB-lite"/>
    </source>
</evidence>
<evidence type="ECO:0000313" key="7">
    <source>
        <dbReference type="Proteomes" id="UP000235392"/>
    </source>
</evidence>
<evidence type="ECO:0000313" key="5">
    <source>
        <dbReference type="EMBL" id="PLW54563.1"/>
    </source>
</evidence>
<accession>A0A2N5TFF1</accession>
<dbReference type="CDD" id="cd00159">
    <property type="entry name" value="RhoGAP"/>
    <property type="match status" value="1"/>
</dbReference>
<dbReference type="SUPFAM" id="SSF48350">
    <property type="entry name" value="GTPase activation domain, GAP"/>
    <property type="match status" value="1"/>
</dbReference>
<feature type="compositionally biased region" description="Low complexity" evidence="2">
    <location>
        <begin position="14"/>
        <end position="26"/>
    </location>
</feature>
<dbReference type="GO" id="GO:0005096">
    <property type="term" value="F:GTPase activator activity"/>
    <property type="evidence" value="ECO:0007669"/>
    <property type="project" value="UniProtKB-KW"/>
</dbReference>
<evidence type="ECO:0000256" key="1">
    <source>
        <dbReference type="ARBA" id="ARBA00022468"/>
    </source>
</evidence>
<evidence type="ECO:0000313" key="4">
    <source>
        <dbReference type="EMBL" id="PLW24179.1"/>
    </source>
</evidence>
<dbReference type="Gene3D" id="1.10.555.10">
    <property type="entry name" value="Rho GTPase activation protein"/>
    <property type="match status" value="1"/>
</dbReference>
<keyword evidence="6" id="KW-1185">Reference proteome</keyword>
<feature type="compositionally biased region" description="Basic and acidic residues" evidence="2">
    <location>
        <begin position="316"/>
        <end position="326"/>
    </location>
</feature>
<dbReference type="EMBL" id="PGCI01000614">
    <property type="protein sequence ID" value="PLW24179.1"/>
    <property type="molecule type" value="Genomic_DNA"/>
</dbReference>
<dbReference type="GO" id="GO:0007165">
    <property type="term" value="P:signal transduction"/>
    <property type="evidence" value="ECO:0007669"/>
    <property type="project" value="InterPro"/>
</dbReference>
<dbReference type="OrthoDB" id="2507144at2759"/>
<feature type="region of interest" description="Disordered" evidence="2">
    <location>
        <begin position="1"/>
        <end position="64"/>
    </location>
</feature>